<name>A0A6J5N323_9CAUD</name>
<organism evidence="1">
    <name type="scientific">uncultured Caudovirales phage</name>
    <dbReference type="NCBI Taxonomy" id="2100421"/>
    <lineage>
        <taxon>Viruses</taxon>
        <taxon>Duplodnaviria</taxon>
        <taxon>Heunggongvirae</taxon>
        <taxon>Uroviricota</taxon>
        <taxon>Caudoviricetes</taxon>
        <taxon>Peduoviridae</taxon>
        <taxon>Maltschvirus</taxon>
        <taxon>Maltschvirus maltsch</taxon>
    </lineage>
</organism>
<proteinExistence type="predicted"/>
<protein>
    <submittedName>
        <fullName evidence="1">Uncharacterized protein</fullName>
    </submittedName>
</protein>
<sequence length="70" mass="8323">MDTDIEISSDDIVYTISKTENHWYVTRISDCYRNGGQNAVEYEHYLPFYTDYEAVNWAHKDLKEILKGKE</sequence>
<gene>
    <name evidence="1" type="ORF">UFOVP587_32</name>
</gene>
<accession>A0A6J5N323</accession>
<reference evidence="1" key="1">
    <citation type="submission" date="2020-04" db="EMBL/GenBank/DDBJ databases">
        <authorList>
            <person name="Chiriac C."/>
            <person name="Salcher M."/>
            <person name="Ghai R."/>
            <person name="Kavagutti S V."/>
        </authorList>
    </citation>
    <scope>NUCLEOTIDE SEQUENCE</scope>
</reference>
<dbReference type="EMBL" id="LR796566">
    <property type="protein sequence ID" value="CAB4151753.1"/>
    <property type="molecule type" value="Genomic_DNA"/>
</dbReference>
<evidence type="ECO:0000313" key="1">
    <source>
        <dbReference type="EMBL" id="CAB4151753.1"/>
    </source>
</evidence>